<dbReference type="InterPro" id="IPR003879">
    <property type="entry name" value="Butyrophylin_SPRY"/>
</dbReference>
<feature type="chain" id="PRO_5039490400" evidence="1">
    <location>
        <begin position="21"/>
        <end position="338"/>
    </location>
</feature>
<dbReference type="OrthoDB" id="8657921at2759"/>
<feature type="signal peptide" evidence="1">
    <location>
        <begin position="1"/>
        <end position="20"/>
    </location>
</feature>
<evidence type="ECO:0000313" key="2">
    <source>
        <dbReference type="EMBL" id="KAG7467272.1"/>
    </source>
</evidence>
<dbReference type="Gene3D" id="2.60.120.920">
    <property type="match status" value="1"/>
</dbReference>
<organism evidence="2 3">
    <name type="scientific">Megalops atlanticus</name>
    <name type="common">Tarpon</name>
    <name type="synonym">Clupea gigantea</name>
    <dbReference type="NCBI Taxonomy" id="7932"/>
    <lineage>
        <taxon>Eukaryota</taxon>
        <taxon>Metazoa</taxon>
        <taxon>Chordata</taxon>
        <taxon>Craniata</taxon>
        <taxon>Vertebrata</taxon>
        <taxon>Euteleostomi</taxon>
        <taxon>Actinopterygii</taxon>
        <taxon>Neopterygii</taxon>
        <taxon>Teleostei</taxon>
        <taxon>Elopiformes</taxon>
        <taxon>Megalopidae</taxon>
        <taxon>Megalops</taxon>
    </lineage>
</organism>
<reference evidence="2" key="1">
    <citation type="submission" date="2021-01" db="EMBL/GenBank/DDBJ databases">
        <authorList>
            <person name="Zahm M."/>
            <person name="Roques C."/>
            <person name="Cabau C."/>
            <person name="Klopp C."/>
            <person name="Donnadieu C."/>
            <person name="Jouanno E."/>
            <person name="Lampietro C."/>
            <person name="Louis A."/>
            <person name="Herpin A."/>
            <person name="Echchiki A."/>
            <person name="Berthelot C."/>
            <person name="Parey E."/>
            <person name="Roest-Crollius H."/>
            <person name="Braasch I."/>
            <person name="Postlethwait J."/>
            <person name="Bobe J."/>
            <person name="Montfort J."/>
            <person name="Bouchez O."/>
            <person name="Begum T."/>
            <person name="Mejri S."/>
            <person name="Adams A."/>
            <person name="Chen W.-J."/>
            <person name="Guiguen Y."/>
        </authorList>
    </citation>
    <scope>NUCLEOTIDE SEQUENCE</scope>
    <source>
        <strain evidence="2">YG-15Mar2019-1</strain>
        <tissue evidence="2">Brain</tissue>
    </source>
</reference>
<dbReference type="AlphaFoldDB" id="A0A9D3PT21"/>
<dbReference type="PRINTS" id="PR01407">
    <property type="entry name" value="BUTYPHLNCDUF"/>
</dbReference>
<evidence type="ECO:0000313" key="3">
    <source>
        <dbReference type="Proteomes" id="UP001046870"/>
    </source>
</evidence>
<keyword evidence="1" id="KW-0732">Signal</keyword>
<dbReference type="InterPro" id="IPR043136">
    <property type="entry name" value="B30.2/SPRY_sf"/>
</dbReference>
<proteinExistence type="predicted"/>
<comment type="caution">
    <text evidence="2">The sequence shown here is derived from an EMBL/GenBank/DDBJ whole genome shotgun (WGS) entry which is preliminary data.</text>
</comment>
<keyword evidence="3" id="KW-1185">Reference proteome</keyword>
<gene>
    <name evidence="2" type="ORF">MATL_G00151710</name>
</gene>
<dbReference type="Proteomes" id="UP001046870">
    <property type="component" value="Chromosome 12"/>
</dbReference>
<protein>
    <submittedName>
        <fullName evidence="2">Uncharacterized protein</fullName>
    </submittedName>
</protein>
<dbReference type="EMBL" id="JAFDVH010000012">
    <property type="protein sequence ID" value="KAG7467272.1"/>
    <property type="molecule type" value="Genomic_DNA"/>
</dbReference>
<accession>A0A9D3PT21</accession>
<name>A0A9D3PT21_MEGAT</name>
<sequence>MLQLLITLFLRTLDTMSTKATDNGNTADCRSFGSFGKHQGKKILSYDCWSQPFGKPILSPAQKMGPRKETFLQKPFLSLKKLLKNPFAQSSISVREPQSLDECKSIIRELALRLKKVSQYEEHLPNGSEEDYTVAQGQQFVLQWADELRNQPQCSVGRRLKTNKPGVWRTGEKQEATKPLASAEEKRLKEGQNILSEWAWSLKALPQKSVCPGEDVCAVLQELGRQWKRGQLPNILPVMEFIMWSVIREQPQPGTIPQLWLKSKQRYKHTAAVKHIPASVWKWICEASVDIVLDPKTAHPNIILSPDRKRARVDKIIESKQNCMDGHYREAHNYLKTA</sequence>
<evidence type="ECO:0000256" key="1">
    <source>
        <dbReference type="SAM" id="SignalP"/>
    </source>
</evidence>